<dbReference type="EMBL" id="SNVX01000028">
    <property type="protein sequence ID" value="TDN48094.1"/>
    <property type="molecule type" value="Genomic_DNA"/>
</dbReference>
<sequence>MEWGNHLFALVAFALGALPLIYWLLNSFSGTESVEPARRDIWAKPAPAWLWYAKLAAIVVLVCVLMVEWGLFMAETFTPSL</sequence>
<name>A0A4R6DTU4_SCAGO</name>
<dbReference type="AlphaFoldDB" id="A0A4R6DTU4"/>
<accession>A0A4R6DTU4</accession>
<keyword evidence="1" id="KW-0812">Transmembrane</keyword>
<feature type="transmembrane region" description="Helical" evidence="1">
    <location>
        <begin position="7"/>
        <end position="25"/>
    </location>
</feature>
<feature type="transmembrane region" description="Helical" evidence="1">
    <location>
        <begin position="49"/>
        <end position="72"/>
    </location>
</feature>
<proteinExistence type="predicted"/>
<keyword evidence="1" id="KW-1133">Transmembrane helix</keyword>
<reference evidence="2 3" key="1">
    <citation type="submission" date="2019-03" db="EMBL/GenBank/DDBJ databases">
        <title>Genomic analyses of the natural microbiome of Caenorhabditis elegans.</title>
        <authorList>
            <person name="Samuel B."/>
        </authorList>
    </citation>
    <scope>NUCLEOTIDE SEQUENCE [LARGE SCALE GENOMIC DNA]</scope>
    <source>
        <strain evidence="2 3">BIGb0156</strain>
    </source>
</reference>
<protein>
    <submittedName>
        <fullName evidence="2">Uncharacterized protein</fullName>
    </submittedName>
</protein>
<organism evidence="2 3">
    <name type="scientific">Scandinavium goeteborgense</name>
    <dbReference type="NCBI Taxonomy" id="1851514"/>
    <lineage>
        <taxon>Bacteria</taxon>
        <taxon>Pseudomonadati</taxon>
        <taxon>Pseudomonadota</taxon>
        <taxon>Gammaproteobacteria</taxon>
        <taxon>Enterobacterales</taxon>
        <taxon>Enterobacteriaceae</taxon>
        <taxon>Scandinavium</taxon>
    </lineage>
</organism>
<dbReference type="RefSeq" id="WP_133462490.1">
    <property type="nucleotide sequence ID" value="NZ_SNVX01000028.1"/>
</dbReference>
<evidence type="ECO:0000313" key="2">
    <source>
        <dbReference type="EMBL" id="TDN48094.1"/>
    </source>
</evidence>
<evidence type="ECO:0000313" key="3">
    <source>
        <dbReference type="Proteomes" id="UP000295530"/>
    </source>
</evidence>
<dbReference type="Proteomes" id="UP000295530">
    <property type="component" value="Unassembled WGS sequence"/>
</dbReference>
<evidence type="ECO:0000256" key="1">
    <source>
        <dbReference type="SAM" id="Phobius"/>
    </source>
</evidence>
<gene>
    <name evidence="2" type="ORF">EC847_12845</name>
</gene>
<comment type="caution">
    <text evidence="2">The sequence shown here is derived from an EMBL/GenBank/DDBJ whole genome shotgun (WGS) entry which is preliminary data.</text>
</comment>
<keyword evidence="1" id="KW-0472">Membrane</keyword>
<keyword evidence="3" id="KW-1185">Reference proteome</keyword>